<dbReference type="InterPro" id="IPR010099">
    <property type="entry name" value="SDR39U1"/>
</dbReference>
<evidence type="ECO:0000259" key="3">
    <source>
        <dbReference type="Pfam" id="PF08338"/>
    </source>
</evidence>
<sequence>MSKQRPTLVLAGATGFIGAMLVKAAIHVGYDVIRLVRSYPQERPAHCEDILWLPGEGKLDESVLVRSAGVVCLNGAPLIGKVWTDEYKEVLRDSRIDSVNTIVDAIGRLPSRQRPRCFISGSAIGVYGSDSGDAVLTEGDAPGSGFLADLCQEWEQAAQRCEEEFGVRSVQLRTSLVMGAEGGLLGMLKNLYRLGLGAQLSDGQMWMSTISIVDYARAALYLVSHDTVHGPVNMACPEPIRNEQWNKLLAQHLDRPAVLRAPLGPLAKLFPNAVGETVLASQRVYPQVLLEAGFAFTAPTVRDIFAQVLPQAHK</sequence>
<accession>A0ABX7II56</accession>
<dbReference type="InterPro" id="IPR013549">
    <property type="entry name" value="DUF1731"/>
</dbReference>
<gene>
    <name evidence="4" type="ORF">JTE88_03545</name>
</gene>
<protein>
    <submittedName>
        <fullName evidence="4">TIGR01777 family oxidoreductase</fullName>
    </submittedName>
</protein>
<dbReference type="Pfam" id="PF08338">
    <property type="entry name" value="DUF1731"/>
    <property type="match status" value="1"/>
</dbReference>
<dbReference type="InterPro" id="IPR036291">
    <property type="entry name" value="NAD(P)-bd_dom_sf"/>
</dbReference>
<dbReference type="EMBL" id="CP070228">
    <property type="protein sequence ID" value="QRV02811.1"/>
    <property type="molecule type" value="Genomic_DNA"/>
</dbReference>
<dbReference type="PANTHER" id="PTHR11092">
    <property type="entry name" value="SUGAR NUCLEOTIDE EPIMERASE RELATED"/>
    <property type="match status" value="1"/>
</dbReference>
<dbReference type="InterPro" id="IPR001509">
    <property type="entry name" value="Epimerase_deHydtase"/>
</dbReference>
<dbReference type="Pfam" id="PF01370">
    <property type="entry name" value="Epimerase"/>
    <property type="match status" value="1"/>
</dbReference>
<feature type="domain" description="NAD-dependent epimerase/dehydratase" evidence="2">
    <location>
        <begin position="9"/>
        <end position="226"/>
    </location>
</feature>
<reference evidence="4 5" key="1">
    <citation type="submission" date="2021-02" db="EMBL/GenBank/DDBJ databases">
        <title>Complete Genome Sequence of Arcanobacterium phocisimile strain DSM 26142T from a harbour seal.</title>
        <authorList>
            <person name="Borowiak M."/>
            <person name="Alssahen M."/>
            <person name="Malorny B."/>
            <person name="Laemmler C."/>
            <person name="Siebert U."/>
            <person name="Ploetz M."/>
            <person name="Abdulmawjood A."/>
        </authorList>
    </citation>
    <scope>NUCLEOTIDE SEQUENCE [LARGE SCALE GENOMIC DNA]</scope>
    <source>
        <strain evidence="4 5">DSM 26142</strain>
    </source>
</reference>
<proteinExistence type="inferred from homology"/>
<dbReference type="RefSeq" id="WP_204425426.1">
    <property type="nucleotide sequence ID" value="NZ_CP070228.1"/>
</dbReference>
<evidence type="ECO:0000313" key="4">
    <source>
        <dbReference type="EMBL" id="QRV02811.1"/>
    </source>
</evidence>
<evidence type="ECO:0000313" key="5">
    <source>
        <dbReference type="Proteomes" id="UP000602653"/>
    </source>
</evidence>
<dbReference type="SUPFAM" id="SSF51735">
    <property type="entry name" value="NAD(P)-binding Rossmann-fold domains"/>
    <property type="match status" value="1"/>
</dbReference>
<organism evidence="4 5">
    <name type="scientific">Arcanobacterium phocisimile</name>
    <dbReference type="NCBI Taxonomy" id="1302235"/>
    <lineage>
        <taxon>Bacteria</taxon>
        <taxon>Bacillati</taxon>
        <taxon>Actinomycetota</taxon>
        <taxon>Actinomycetes</taxon>
        <taxon>Actinomycetales</taxon>
        <taxon>Actinomycetaceae</taxon>
        <taxon>Arcanobacterium</taxon>
    </lineage>
</organism>
<dbReference type="Gene3D" id="3.40.50.720">
    <property type="entry name" value="NAD(P)-binding Rossmann-like Domain"/>
    <property type="match status" value="1"/>
</dbReference>
<dbReference type="PANTHER" id="PTHR11092:SF0">
    <property type="entry name" value="EPIMERASE FAMILY PROTEIN SDR39U1"/>
    <property type="match status" value="1"/>
</dbReference>
<feature type="domain" description="DUF1731" evidence="3">
    <location>
        <begin position="275"/>
        <end position="307"/>
    </location>
</feature>
<evidence type="ECO:0000259" key="2">
    <source>
        <dbReference type="Pfam" id="PF01370"/>
    </source>
</evidence>
<comment type="similarity">
    <text evidence="1">Belongs to the NAD(P)-dependent epimerase/dehydratase family. SDR39U1 subfamily.</text>
</comment>
<evidence type="ECO:0000256" key="1">
    <source>
        <dbReference type="ARBA" id="ARBA00009353"/>
    </source>
</evidence>
<dbReference type="NCBIfam" id="TIGR01777">
    <property type="entry name" value="yfcH"/>
    <property type="match status" value="1"/>
</dbReference>
<keyword evidence="5" id="KW-1185">Reference proteome</keyword>
<dbReference type="Proteomes" id="UP000602653">
    <property type="component" value="Chromosome"/>
</dbReference>
<name>A0ABX7II56_9ACTO</name>